<gene>
    <name evidence="4" type="primary">fabG</name>
    <name evidence="4" type="ORF">HA039_13995</name>
</gene>
<organism evidence="4 5">
    <name type="scientific">Streptomyces liangshanensis</name>
    <dbReference type="NCBI Taxonomy" id="2717324"/>
    <lineage>
        <taxon>Bacteria</taxon>
        <taxon>Bacillati</taxon>
        <taxon>Actinomycetota</taxon>
        <taxon>Actinomycetes</taxon>
        <taxon>Kitasatosporales</taxon>
        <taxon>Streptomycetaceae</taxon>
        <taxon>Streptomyces</taxon>
    </lineage>
</organism>
<name>A0A6G9GYE6_9ACTN</name>
<evidence type="ECO:0000313" key="4">
    <source>
        <dbReference type="EMBL" id="QIQ03298.1"/>
    </source>
</evidence>
<protein>
    <submittedName>
        <fullName evidence="4">3-oxoacyl-ACP reductase FabG</fullName>
    </submittedName>
</protein>
<dbReference type="GO" id="GO:0016616">
    <property type="term" value="F:oxidoreductase activity, acting on the CH-OH group of donors, NAD or NADP as acceptor"/>
    <property type="evidence" value="ECO:0007669"/>
    <property type="project" value="TreeGrafter"/>
</dbReference>
<dbReference type="InterPro" id="IPR020904">
    <property type="entry name" value="Sc_DH/Rdtase_CS"/>
</dbReference>
<dbReference type="KEGG" id="slia:HA039_13995"/>
<feature type="domain" description="Ketoreductase" evidence="3">
    <location>
        <begin position="3"/>
        <end position="176"/>
    </location>
</feature>
<evidence type="ECO:0000256" key="1">
    <source>
        <dbReference type="ARBA" id="ARBA00006484"/>
    </source>
</evidence>
<dbReference type="EMBL" id="CP050177">
    <property type="protein sequence ID" value="QIQ03298.1"/>
    <property type="molecule type" value="Genomic_DNA"/>
</dbReference>
<keyword evidence="2" id="KW-0560">Oxidoreductase</keyword>
<evidence type="ECO:0000256" key="2">
    <source>
        <dbReference type="ARBA" id="ARBA00023002"/>
    </source>
</evidence>
<dbReference type="PRINTS" id="PR00081">
    <property type="entry name" value="GDHRDH"/>
</dbReference>
<dbReference type="PROSITE" id="PS00061">
    <property type="entry name" value="ADH_SHORT"/>
    <property type="match status" value="1"/>
</dbReference>
<dbReference type="PANTHER" id="PTHR42760">
    <property type="entry name" value="SHORT-CHAIN DEHYDROGENASES/REDUCTASES FAMILY MEMBER"/>
    <property type="match status" value="1"/>
</dbReference>
<dbReference type="InterPro" id="IPR002347">
    <property type="entry name" value="SDR_fam"/>
</dbReference>
<dbReference type="RefSeq" id="WP_167028887.1">
    <property type="nucleotide sequence ID" value="NZ_CP050177.1"/>
</dbReference>
<dbReference type="InterPro" id="IPR057326">
    <property type="entry name" value="KR_dom"/>
</dbReference>
<proteinExistence type="inferred from homology"/>
<sequence length="234" mass="24399">MSRTVLISGGNRGIGLAVARSFADAGDKVAVTYRTGAPPPGLFGVACDVTEEESVKRAVADVEAQYGPVEVLVANAGITRDGLLPMMSEKDFRDVIDTNVLGAFRLAKHATGGMLRKRWGRLVFMSSVMGTLGSPGQTNYAASKSALVGLARSLAWELGARKITSNVVTPGLIETDMIEHITDGRRAELIGNTPLRRTGTADEVAAVVRFLASDAASFVTGAVVPVSGGIGMGH</sequence>
<reference evidence="4 5" key="1">
    <citation type="submission" date="2020-03" db="EMBL/GenBank/DDBJ databases">
        <title>A novel species.</title>
        <authorList>
            <person name="Gao J."/>
        </authorList>
    </citation>
    <scope>NUCLEOTIDE SEQUENCE [LARGE SCALE GENOMIC DNA]</scope>
    <source>
        <strain evidence="4 5">QMT-12</strain>
    </source>
</reference>
<dbReference type="PRINTS" id="PR00080">
    <property type="entry name" value="SDRFAMILY"/>
</dbReference>
<dbReference type="Proteomes" id="UP000501179">
    <property type="component" value="Chromosome"/>
</dbReference>
<dbReference type="SUPFAM" id="SSF51735">
    <property type="entry name" value="NAD(P)-binding Rossmann-fold domains"/>
    <property type="match status" value="1"/>
</dbReference>
<dbReference type="PANTHER" id="PTHR42760:SF133">
    <property type="entry name" value="3-OXOACYL-[ACYL-CARRIER-PROTEIN] REDUCTASE"/>
    <property type="match status" value="1"/>
</dbReference>
<keyword evidence="5" id="KW-1185">Reference proteome</keyword>
<dbReference type="NCBIfam" id="NF009466">
    <property type="entry name" value="PRK12826.1-2"/>
    <property type="match status" value="1"/>
</dbReference>
<dbReference type="Pfam" id="PF13561">
    <property type="entry name" value="adh_short_C2"/>
    <property type="match status" value="1"/>
</dbReference>
<dbReference type="Gene3D" id="3.40.50.720">
    <property type="entry name" value="NAD(P)-binding Rossmann-like Domain"/>
    <property type="match status" value="1"/>
</dbReference>
<dbReference type="SMART" id="SM00822">
    <property type="entry name" value="PKS_KR"/>
    <property type="match status" value="1"/>
</dbReference>
<evidence type="ECO:0000259" key="3">
    <source>
        <dbReference type="SMART" id="SM00822"/>
    </source>
</evidence>
<dbReference type="InterPro" id="IPR036291">
    <property type="entry name" value="NAD(P)-bd_dom_sf"/>
</dbReference>
<comment type="similarity">
    <text evidence="1">Belongs to the short-chain dehydrogenases/reductases (SDR) family.</text>
</comment>
<dbReference type="GO" id="GO:0048038">
    <property type="term" value="F:quinone binding"/>
    <property type="evidence" value="ECO:0007669"/>
    <property type="project" value="TreeGrafter"/>
</dbReference>
<dbReference type="AlphaFoldDB" id="A0A6G9GYE6"/>
<evidence type="ECO:0000313" key="5">
    <source>
        <dbReference type="Proteomes" id="UP000501179"/>
    </source>
</evidence>
<dbReference type="GO" id="GO:0006633">
    <property type="term" value="P:fatty acid biosynthetic process"/>
    <property type="evidence" value="ECO:0007669"/>
    <property type="project" value="TreeGrafter"/>
</dbReference>
<accession>A0A6G9GYE6</accession>
<dbReference type="FunFam" id="3.40.50.720:FF:000173">
    <property type="entry name" value="3-oxoacyl-[acyl-carrier protein] reductase"/>
    <property type="match status" value="1"/>
</dbReference>